<proteinExistence type="inferred from homology"/>
<dbReference type="AlphaFoldDB" id="A0A2Z2LB65"/>
<dbReference type="PANTHER" id="PTHR21621">
    <property type="entry name" value="RIBOSOMAL PROTEIN S6 MODIFICATION PROTEIN"/>
    <property type="match status" value="1"/>
</dbReference>
<dbReference type="KEGG" id="aoh:AOV_00565"/>
<keyword evidence="6 10" id="KW-0547">Nucleotide-binding</keyword>
<organism evidence="12 13">
    <name type="scientific">Anaplasma ovis str. Haibei</name>
    <dbReference type="NCBI Taxonomy" id="1248439"/>
    <lineage>
        <taxon>Bacteria</taxon>
        <taxon>Pseudomonadati</taxon>
        <taxon>Pseudomonadota</taxon>
        <taxon>Alphaproteobacteria</taxon>
        <taxon>Rickettsiales</taxon>
        <taxon>Anaplasmataceae</taxon>
        <taxon>Anaplasma</taxon>
    </lineage>
</organism>
<comment type="pathway">
    <text evidence="10">Sulfur metabolism; glutathione biosynthesis; glutathione from L-cysteine and L-glutamate: step 2/2.</text>
</comment>
<evidence type="ECO:0000256" key="9">
    <source>
        <dbReference type="ARBA" id="ARBA00023211"/>
    </source>
</evidence>
<comment type="cofactor">
    <cofactor evidence="1">
        <name>Mn(2+)</name>
        <dbReference type="ChEBI" id="CHEBI:29035"/>
    </cofactor>
</comment>
<evidence type="ECO:0000259" key="11">
    <source>
        <dbReference type="PROSITE" id="PS50975"/>
    </source>
</evidence>
<dbReference type="EC" id="6.3.2.3" evidence="10"/>
<keyword evidence="13" id="KW-1185">Reference proteome</keyword>
<keyword evidence="4 10" id="KW-0317">Glutathione biosynthesis</keyword>
<dbReference type="UniPathway" id="UPA00142">
    <property type="reaction ID" value="UER00210"/>
</dbReference>
<dbReference type="Pfam" id="PF02955">
    <property type="entry name" value="GSH-S_ATP"/>
    <property type="match status" value="1"/>
</dbReference>
<evidence type="ECO:0000256" key="10">
    <source>
        <dbReference type="HAMAP-Rule" id="MF_00162"/>
    </source>
</evidence>
<dbReference type="InterPro" id="IPR004218">
    <property type="entry name" value="GSHS_ATP-bd"/>
</dbReference>
<evidence type="ECO:0000313" key="12">
    <source>
        <dbReference type="EMBL" id="ASI47449.1"/>
    </source>
</evidence>
<reference evidence="13" key="1">
    <citation type="submission" date="2018-06" db="EMBL/GenBank/DDBJ databases">
        <title>The Anaplasma ovis genome reveals a high proportion of pseudogenes.</title>
        <authorList>
            <person name="Liu Z."/>
            <person name="Peasley A.M."/>
            <person name="Yang J."/>
            <person name="Li Y."/>
            <person name="Guan G."/>
            <person name="Luo J."/>
            <person name="Yin H."/>
            <person name="Brayton K.A."/>
        </authorList>
    </citation>
    <scope>NUCLEOTIDE SEQUENCE [LARGE SCALE GENOMIC DNA]</scope>
    <source>
        <strain evidence="13">Haibei</strain>
    </source>
</reference>
<comment type="cofactor">
    <cofactor evidence="2">
        <name>Mg(2+)</name>
        <dbReference type="ChEBI" id="CHEBI:18420"/>
    </cofactor>
</comment>
<evidence type="ECO:0000256" key="2">
    <source>
        <dbReference type="ARBA" id="ARBA00001946"/>
    </source>
</evidence>
<keyword evidence="7 10" id="KW-0067">ATP-binding</keyword>
<dbReference type="SUPFAM" id="SSF52440">
    <property type="entry name" value="PreATP-grasp domain"/>
    <property type="match status" value="1"/>
</dbReference>
<keyword evidence="8" id="KW-0460">Magnesium</keyword>
<dbReference type="OrthoDB" id="9785415at2"/>
<protein>
    <recommendedName>
        <fullName evidence="10">Glutathione synthetase</fullName>
        <ecNumber evidence="10">6.3.2.3</ecNumber>
    </recommendedName>
    <alternativeName>
        <fullName evidence="10">GSH synthetase</fullName>
        <shortName evidence="10">GSH-S</shortName>
        <shortName evidence="10">GSHase</shortName>
    </alternativeName>
    <alternativeName>
        <fullName evidence="10">Glutathione synthase</fullName>
    </alternativeName>
</protein>
<evidence type="ECO:0000256" key="6">
    <source>
        <dbReference type="ARBA" id="ARBA00022741"/>
    </source>
</evidence>
<dbReference type="GO" id="GO:0004363">
    <property type="term" value="F:glutathione synthase activity"/>
    <property type="evidence" value="ECO:0007669"/>
    <property type="project" value="UniProtKB-UniRule"/>
</dbReference>
<dbReference type="EMBL" id="CP015994">
    <property type="protein sequence ID" value="ASI47449.1"/>
    <property type="molecule type" value="Genomic_DNA"/>
</dbReference>
<name>A0A2Z2LB65_9RICK</name>
<dbReference type="Gene3D" id="3.30.1490.20">
    <property type="entry name" value="ATP-grasp fold, A domain"/>
    <property type="match status" value="1"/>
</dbReference>
<dbReference type="Proteomes" id="UP000259762">
    <property type="component" value="Chromosome"/>
</dbReference>
<dbReference type="GO" id="GO:0005524">
    <property type="term" value="F:ATP binding"/>
    <property type="evidence" value="ECO:0007669"/>
    <property type="project" value="UniProtKB-UniRule"/>
</dbReference>
<evidence type="ECO:0000256" key="7">
    <source>
        <dbReference type="ARBA" id="ARBA00022840"/>
    </source>
</evidence>
<evidence type="ECO:0000256" key="1">
    <source>
        <dbReference type="ARBA" id="ARBA00001936"/>
    </source>
</evidence>
<gene>
    <name evidence="10" type="primary">gshB</name>
    <name evidence="12" type="ORF">AOV_00565</name>
</gene>
<dbReference type="InterPro" id="IPR011761">
    <property type="entry name" value="ATP-grasp"/>
</dbReference>
<dbReference type="NCBIfam" id="NF003573">
    <property type="entry name" value="PRK05246.1"/>
    <property type="match status" value="1"/>
</dbReference>
<keyword evidence="3 10" id="KW-0436">Ligase</keyword>
<dbReference type="InterPro" id="IPR013815">
    <property type="entry name" value="ATP_grasp_subdomain_1"/>
</dbReference>
<keyword evidence="5" id="KW-0479">Metal-binding</keyword>
<dbReference type="InterPro" id="IPR016185">
    <property type="entry name" value="PreATP-grasp_dom_sf"/>
</dbReference>
<dbReference type="PROSITE" id="PS50975">
    <property type="entry name" value="ATP_GRASP"/>
    <property type="match status" value="1"/>
</dbReference>
<dbReference type="Pfam" id="PF02951">
    <property type="entry name" value="GSH-S_N"/>
    <property type="match status" value="1"/>
</dbReference>
<evidence type="ECO:0000256" key="5">
    <source>
        <dbReference type="ARBA" id="ARBA00022723"/>
    </source>
</evidence>
<dbReference type="HAMAP" id="MF_00162">
    <property type="entry name" value="GSH_S"/>
    <property type="match status" value="1"/>
</dbReference>
<dbReference type="InterPro" id="IPR006284">
    <property type="entry name" value="Glut_synth_pro"/>
</dbReference>
<evidence type="ECO:0000256" key="3">
    <source>
        <dbReference type="ARBA" id="ARBA00022598"/>
    </source>
</evidence>
<comment type="similarity">
    <text evidence="10">Belongs to the prokaryotic GSH synthase family.</text>
</comment>
<accession>A0A2Z2LB65</accession>
<reference evidence="12 13" key="2">
    <citation type="journal article" date="2019" name="BMC Genomics">
        <title>The Anaplasma ovis genome reveals a high proportion of pseudogenes.</title>
        <authorList>
            <person name="Liu Z."/>
            <person name="Peasley A.M."/>
            <person name="Yang J."/>
            <person name="Li Y."/>
            <person name="Guan G."/>
            <person name="Luo J."/>
            <person name="Yin H."/>
            <person name="Brayton K.A."/>
        </authorList>
    </citation>
    <scope>NUCLEOTIDE SEQUENCE [LARGE SCALE GENOMIC DNA]</scope>
    <source>
        <strain evidence="12 13">Haibei</strain>
    </source>
</reference>
<dbReference type="RefSeq" id="WP_075138713.1">
    <property type="nucleotide sequence ID" value="NZ_CP015994.1"/>
</dbReference>
<sequence length="308" mass="33890">MLRVAFQMDEDVVVGRDASVKLIEEAQRRGHEVFFYRPAGLAFSCGELVAEAFSIRVGADSLGLYDKARLSLGELDILFVRQNPPFDMQYVTTTYLLERLNVLMVNNPKAIRDHPEKLLPLSFPKFIPPTLITESVSEISAFYAEYGDIVLKPLYDYGGNGVCRVCGKADVGGISASMVEHYGAPLVAQQFIDDVSSDKRVVLLGGKSIGAIRRRVTAIGEIRTNLRVGAVPEATELSDKEREICHDVGMLLSSVGILFAGIDILGGCLIEVNTTSPCGILEINQVYGKTLERDCWDHFEYALSHKSP</sequence>
<keyword evidence="9" id="KW-0464">Manganese</keyword>
<dbReference type="Gene3D" id="3.40.50.20">
    <property type="match status" value="1"/>
</dbReference>
<dbReference type="GO" id="GO:0046872">
    <property type="term" value="F:metal ion binding"/>
    <property type="evidence" value="ECO:0007669"/>
    <property type="project" value="UniProtKB-KW"/>
</dbReference>
<dbReference type="SUPFAM" id="SSF56059">
    <property type="entry name" value="Glutathione synthetase ATP-binding domain-like"/>
    <property type="match status" value="1"/>
</dbReference>
<dbReference type="GO" id="GO:0005737">
    <property type="term" value="C:cytoplasm"/>
    <property type="evidence" value="ECO:0007669"/>
    <property type="project" value="TreeGrafter"/>
</dbReference>
<dbReference type="NCBIfam" id="TIGR01380">
    <property type="entry name" value="glut_syn"/>
    <property type="match status" value="1"/>
</dbReference>
<comment type="catalytic activity">
    <reaction evidence="10">
        <text>gamma-L-glutamyl-L-cysteine + glycine + ATP = glutathione + ADP + phosphate + H(+)</text>
        <dbReference type="Rhea" id="RHEA:13557"/>
        <dbReference type="ChEBI" id="CHEBI:15378"/>
        <dbReference type="ChEBI" id="CHEBI:30616"/>
        <dbReference type="ChEBI" id="CHEBI:43474"/>
        <dbReference type="ChEBI" id="CHEBI:57305"/>
        <dbReference type="ChEBI" id="CHEBI:57925"/>
        <dbReference type="ChEBI" id="CHEBI:58173"/>
        <dbReference type="ChEBI" id="CHEBI:456216"/>
        <dbReference type="EC" id="6.3.2.3"/>
    </reaction>
</comment>
<evidence type="ECO:0000256" key="8">
    <source>
        <dbReference type="ARBA" id="ARBA00022842"/>
    </source>
</evidence>
<feature type="domain" description="ATP-grasp" evidence="11">
    <location>
        <begin position="117"/>
        <end position="300"/>
    </location>
</feature>
<dbReference type="Gene3D" id="3.30.470.20">
    <property type="entry name" value="ATP-grasp fold, B domain"/>
    <property type="match status" value="1"/>
</dbReference>
<dbReference type="PANTHER" id="PTHR21621:SF4">
    <property type="entry name" value="GLUTATHIONE SYNTHETASE"/>
    <property type="match status" value="1"/>
</dbReference>
<dbReference type="InterPro" id="IPR004215">
    <property type="entry name" value="GSHS_N"/>
</dbReference>
<evidence type="ECO:0000313" key="13">
    <source>
        <dbReference type="Proteomes" id="UP000259762"/>
    </source>
</evidence>
<evidence type="ECO:0000256" key="4">
    <source>
        <dbReference type="ARBA" id="ARBA00022684"/>
    </source>
</evidence>